<evidence type="ECO:0000259" key="2">
    <source>
        <dbReference type="Pfam" id="PF03959"/>
    </source>
</evidence>
<dbReference type="PANTHER" id="PTHR48070">
    <property type="entry name" value="ESTERASE OVCA2"/>
    <property type="match status" value="1"/>
</dbReference>
<dbReference type="Proteomes" id="UP000070444">
    <property type="component" value="Unassembled WGS sequence"/>
</dbReference>
<sequence>MSLPKILCLHGFGQNASIMSKKTQQIRELLSDRVEFVYLSAPFKLPETHQFAIDFNNYIKQNESKNQSKNIEPPLSWFPSNDNKVVDYMPVFPHIIKTLKEKGPFIGIIGFSQGAALTTYLTKLLEINHPYIKEANHPALQFSIMFSGFIPHMKEVMELFETKVNTPSLHLFSNSDKVVKYDFGIENSNTYNNPIVVEHKFGHNIPSTGDYIQLIVHFIITKLNQNTKISSSSNNIQLHSNL</sequence>
<proteinExistence type="predicted"/>
<dbReference type="SUPFAM" id="SSF53474">
    <property type="entry name" value="alpha/beta-Hydrolases"/>
    <property type="match status" value="1"/>
</dbReference>
<dbReference type="GO" id="GO:0005634">
    <property type="term" value="C:nucleus"/>
    <property type="evidence" value="ECO:0007669"/>
    <property type="project" value="TreeGrafter"/>
</dbReference>
<protein>
    <recommendedName>
        <fullName evidence="2">Serine hydrolase domain-containing protein</fullName>
    </recommendedName>
</protein>
<name>A0A137P9I7_CONC2</name>
<dbReference type="InterPro" id="IPR050593">
    <property type="entry name" value="LovG"/>
</dbReference>
<dbReference type="Gene3D" id="3.40.50.1820">
    <property type="entry name" value="alpha/beta hydrolase"/>
    <property type="match status" value="1"/>
</dbReference>
<dbReference type="GO" id="GO:0005737">
    <property type="term" value="C:cytoplasm"/>
    <property type="evidence" value="ECO:0007669"/>
    <property type="project" value="TreeGrafter"/>
</dbReference>
<reference evidence="3 4" key="1">
    <citation type="journal article" date="2015" name="Genome Biol. Evol.">
        <title>Phylogenomic analyses indicate that early fungi evolved digesting cell walls of algal ancestors of land plants.</title>
        <authorList>
            <person name="Chang Y."/>
            <person name="Wang S."/>
            <person name="Sekimoto S."/>
            <person name="Aerts A.L."/>
            <person name="Choi C."/>
            <person name="Clum A."/>
            <person name="LaButti K.M."/>
            <person name="Lindquist E.A."/>
            <person name="Yee Ngan C."/>
            <person name="Ohm R.A."/>
            <person name="Salamov A.A."/>
            <person name="Grigoriev I.V."/>
            <person name="Spatafora J.W."/>
            <person name="Berbee M.L."/>
        </authorList>
    </citation>
    <scope>NUCLEOTIDE SEQUENCE [LARGE SCALE GENOMIC DNA]</scope>
    <source>
        <strain evidence="3 4">NRRL 28638</strain>
    </source>
</reference>
<gene>
    <name evidence="3" type="ORF">CONCODRAFT_84566</name>
</gene>
<dbReference type="OMA" id="FRDPTIC"/>
<evidence type="ECO:0000313" key="4">
    <source>
        <dbReference type="Proteomes" id="UP000070444"/>
    </source>
</evidence>
<keyword evidence="4" id="KW-1185">Reference proteome</keyword>
<dbReference type="GO" id="GO:0016787">
    <property type="term" value="F:hydrolase activity"/>
    <property type="evidence" value="ECO:0007669"/>
    <property type="project" value="UniProtKB-KW"/>
</dbReference>
<evidence type="ECO:0000313" key="3">
    <source>
        <dbReference type="EMBL" id="KXN71659.1"/>
    </source>
</evidence>
<dbReference type="InterPro" id="IPR005645">
    <property type="entry name" value="FSH-like_dom"/>
</dbReference>
<dbReference type="AlphaFoldDB" id="A0A137P9I7"/>
<dbReference type="EMBL" id="KQ964470">
    <property type="protein sequence ID" value="KXN71659.1"/>
    <property type="molecule type" value="Genomic_DNA"/>
</dbReference>
<accession>A0A137P9I7</accession>
<feature type="domain" description="Serine hydrolase" evidence="2">
    <location>
        <begin position="4"/>
        <end position="212"/>
    </location>
</feature>
<evidence type="ECO:0000256" key="1">
    <source>
        <dbReference type="ARBA" id="ARBA00022801"/>
    </source>
</evidence>
<dbReference type="Pfam" id="PF03959">
    <property type="entry name" value="FSH1"/>
    <property type="match status" value="1"/>
</dbReference>
<dbReference type="InterPro" id="IPR029058">
    <property type="entry name" value="AB_hydrolase_fold"/>
</dbReference>
<dbReference type="OrthoDB" id="414698at2759"/>
<keyword evidence="1" id="KW-0378">Hydrolase</keyword>
<organism evidence="3 4">
    <name type="scientific">Conidiobolus coronatus (strain ATCC 28846 / CBS 209.66 / NRRL 28638)</name>
    <name type="common">Delacroixia coronata</name>
    <dbReference type="NCBI Taxonomy" id="796925"/>
    <lineage>
        <taxon>Eukaryota</taxon>
        <taxon>Fungi</taxon>
        <taxon>Fungi incertae sedis</taxon>
        <taxon>Zoopagomycota</taxon>
        <taxon>Entomophthoromycotina</taxon>
        <taxon>Entomophthoromycetes</taxon>
        <taxon>Entomophthorales</taxon>
        <taxon>Ancylistaceae</taxon>
        <taxon>Conidiobolus</taxon>
    </lineage>
</organism>
<dbReference type="PANTHER" id="PTHR48070:SF6">
    <property type="entry name" value="ESTERASE OVCA2"/>
    <property type="match status" value="1"/>
</dbReference>